<evidence type="ECO:0000313" key="1">
    <source>
        <dbReference type="EMBL" id="CAG7826746.1"/>
    </source>
</evidence>
<dbReference type="AlphaFoldDB" id="A0A8J2L5Q6"/>
<dbReference type="InterPro" id="IPR026136">
    <property type="entry name" value="RIPOR3"/>
</dbReference>
<dbReference type="PANTHER" id="PTHR15829:SF13">
    <property type="entry name" value="FAM65 N-TERMINAL DOMAIN-CONTAINING PROTEIN"/>
    <property type="match status" value="1"/>
</dbReference>
<organism evidence="1 2">
    <name type="scientific">Allacma fusca</name>
    <dbReference type="NCBI Taxonomy" id="39272"/>
    <lineage>
        <taxon>Eukaryota</taxon>
        <taxon>Metazoa</taxon>
        <taxon>Ecdysozoa</taxon>
        <taxon>Arthropoda</taxon>
        <taxon>Hexapoda</taxon>
        <taxon>Collembola</taxon>
        <taxon>Symphypleona</taxon>
        <taxon>Sminthuridae</taxon>
        <taxon>Allacma</taxon>
    </lineage>
</organism>
<dbReference type="Proteomes" id="UP000708208">
    <property type="component" value="Unassembled WGS sequence"/>
</dbReference>
<evidence type="ECO:0000313" key="2">
    <source>
        <dbReference type="Proteomes" id="UP000708208"/>
    </source>
</evidence>
<proteinExistence type="predicted"/>
<accession>A0A8J2L5Q6</accession>
<reference evidence="1" key="1">
    <citation type="submission" date="2021-06" db="EMBL/GenBank/DDBJ databases">
        <authorList>
            <person name="Hodson N. C."/>
            <person name="Mongue J. A."/>
            <person name="Jaron S. K."/>
        </authorList>
    </citation>
    <scope>NUCLEOTIDE SEQUENCE</scope>
</reference>
<comment type="caution">
    <text evidence="1">The sequence shown here is derived from an EMBL/GenBank/DDBJ whole genome shotgun (WGS) entry which is preliminary data.</text>
</comment>
<dbReference type="OrthoDB" id="9999654at2759"/>
<gene>
    <name evidence="1" type="ORF">AFUS01_LOCUS36786</name>
</gene>
<sequence length="295" mass="32963">NLGSFGPLKTREHMAVSKLVEQGGIIGKILKEAKHPMGRGKLVELAAFPTLQLLWERITDTTSHCPLVTTADMAVHGLELEIRPVVNYKHPKEAQLSNRVAKILAQAMLDTGSGDQMNPSAVLTVFQFQLFLLPHQNTFYKLVEQLADEELLQARLQGESHEVVNLVKSLGERLPPKKVLMSLIRWLISPEKDAASAVREYIQDLSCIHTYRLDLITTAEEMLESDWNLDRESACLLLSVLEVTNAIEQLAYLTQSDPTPQVRNRAKESLLSLGQDRILEQLTLSTHGFQGLAVN</sequence>
<name>A0A8J2L5Q6_9HEXA</name>
<dbReference type="EMBL" id="CAJVCH010540998">
    <property type="protein sequence ID" value="CAG7826746.1"/>
    <property type="molecule type" value="Genomic_DNA"/>
</dbReference>
<dbReference type="PANTHER" id="PTHR15829">
    <property type="entry name" value="PROTEIN KINASE PKN/PRK1, EFFECTOR"/>
    <property type="match status" value="1"/>
</dbReference>
<feature type="non-terminal residue" evidence="1">
    <location>
        <position position="1"/>
    </location>
</feature>
<protein>
    <submittedName>
        <fullName evidence="1">Uncharacterized protein</fullName>
    </submittedName>
</protein>
<keyword evidence="2" id="KW-1185">Reference proteome</keyword>